<keyword evidence="2" id="KW-1185">Reference proteome</keyword>
<evidence type="ECO:0000313" key="1">
    <source>
        <dbReference type="EMBL" id="KAL3782946.1"/>
    </source>
</evidence>
<dbReference type="EMBL" id="JALLPJ020000785">
    <property type="protein sequence ID" value="KAL3782946.1"/>
    <property type="molecule type" value="Genomic_DNA"/>
</dbReference>
<evidence type="ECO:0008006" key="3">
    <source>
        <dbReference type="Google" id="ProtNLM"/>
    </source>
</evidence>
<name>A0ABD3P699_9STRA</name>
<accession>A0ABD3P699</accession>
<feature type="non-terminal residue" evidence="1">
    <location>
        <position position="1"/>
    </location>
</feature>
<sequence length="84" mass="9026">TPISNNLTFVNGAFATVVESGDKECFQFCTPANMKSTISGDYNCLDDEISPDPIGVTLYDSKQTPIWRSQPKASEGTFSITGLG</sequence>
<comment type="caution">
    <text evidence="1">The sequence shown here is derived from an EMBL/GenBank/DDBJ whole genome shotgun (WGS) entry which is preliminary data.</text>
</comment>
<reference evidence="1 2" key="1">
    <citation type="submission" date="2024-10" db="EMBL/GenBank/DDBJ databases">
        <title>Updated reference genomes for cyclostephanoid diatoms.</title>
        <authorList>
            <person name="Roberts W.R."/>
            <person name="Alverson A.J."/>
        </authorList>
    </citation>
    <scope>NUCLEOTIDE SEQUENCE [LARGE SCALE GENOMIC DNA]</scope>
    <source>
        <strain evidence="1 2">AJA010-31</strain>
    </source>
</reference>
<organism evidence="1 2">
    <name type="scientific">Cyclotella atomus</name>
    <dbReference type="NCBI Taxonomy" id="382360"/>
    <lineage>
        <taxon>Eukaryota</taxon>
        <taxon>Sar</taxon>
        <taxon>Stramenopiles</taxon>
        <taxon>Ochrophyta</taxon>
        <taxon>Bacillariophyta</taxon>
        <taxon>Coscinodiscophyceae</taxon>
        <taxon>Thalassiosirophycidae</taxon>
        <taxon>Stephanodiscales</taxon>
        <taxon>Stephanodiscaceae</taxon>
        <taxon>Cyclotella</taxon>
    </lineage>
</organism>
<gene>
    <name evidence="1" type="ORF">ACHAWO_009016</name>
</gene>
<dbReference type="Proteomes" id="UP001530400">
    <property type="component" value="Unassembled WGS sequence"/>
</dbReference>
<dbReference type="AlphaFoldDB" id="A0ABD3P699"/>
<evidence type="ECO:0000313" key="2">
    <source>
        <dbReference type="Proteomes" id="UP001530400"/>
    </source>
</evidence>
<proteinExistence type="predicted"/>
<protein>
    <recommendedName>
        <fullName evidence="3">CW domain-containing protein</fullName>
    </recommendedName>
</protein>